<sequence length="239" mass="27264">MRKISICLLASALILSCAKEKKPIDGLELSGTIKGFKKGTLYIQRIKDDSILVPIDSIKFEGTSEFKTHIDLKHPEMLYLFIDRGVSNSVDNNLPFFAEPGAMTVETTLDYFTADAVIKGSKNQELYDQYKVMMSRLIDKNLELIQMGLIAKKDNNLTRLDSIQKEQDENLKRRYLITTNFIVNNSNYEIAPYIALAEIPDVSLKYLDTIDKSMSAKISKTKYGKKLRTYAEERRKLGE</sequence>
<dbReference type="AlphaFoldDB" id="A0A1M5EG90"/>
<dbReference type="OrthoDB" id="1143206at2"/>
<keyword evidence="3" id="KW-1185">Reference proteome</keyword>
<reference evidence="2 3" key="1">
    <citation type="submission" date="2016-11" db="EMBL/GenBank/DDBJ databases">
        <authorList>
            <person name="Jaros S."/>
            <person name="Januszkiewicz K."/>
            <person name="Wedrychowicz H."/>
        </authorList>
    </citation>
    <scope>NUCLEOTIDE SEQUENCE [LARGE SCALE GENOMIC DNA]</scope>
    <source>
        <strain evidence="2 3">DSM 25660</strain>
    </source>
</reference>
<name>A0A1M5EG90_9FLAO</name>
<gene>
    <name evidence="2" type="ORF">SAMN05444377_11930</name>
</gene>
<dbReference type="EMBL" id="FQVQ01000019">
    <property type="protein sequence ID" value="SHF78303.1"/>
    <property type="molecule type" value="Genomic_DNA"/>
</dbReference>
<protein>
    <recommendedName>
        <fullName evidence="1">DUF4369 domain-containing protein</fullName>
    </recommendedName>
</protein>
<evidence type="ECO:0000259" key="1">
    <source>
        <dbReference type="Pfam" id="PF14289"/>
    </source>
</evidence>
<accession>A0A1M5EG90</accession>
<dbReference type="Proteomes" id="UP000184147">
    <property type="component" value="Unassembled WGS sequence"/>
</dbReference>
<feature type="domain" description="DUF4369" evidence="1">
    <location>
        <begin position="28"/>
        <end position="127"/>
    </location>
</feature>
<dbReference type="PROSITE" id="PS51257">
    <property type="entry name" value="PROKAR_LIPOPROTEIN"/>
    <property type="match status" value="1"/>
</dbReference>
<proteinExistence type="predicted"/>
<dbReference type="Pfam" id="PF14289">
    <property type="entry name" value="DUF4369"/>
    <property type="match status" value="1"/>
</dbReference>
<evidence type="ECO:0000313" key="2">
    <source>
        <dbReference type="EMBL" id="SHF78303.1"/>
    </source>
</evidence>
<dbReference type="RefSeq" id="WP_073365183.1">
    <property type="nucleotide sequence ID" value="NZ_FQVQ01000019.1"/>
</dbReference>
<dbReference type="STRING" id="1124188.SAMN05444377_11930"/>
<evidence type="ECO:0000313" key="3">
    <source>
        <dbReference type="Proteomes" id="UP000184147"/>
    </source>
</evidence>
<organism evidence="2 3">
    <name type="scientific">Flavobacterium fontis</name>
    <dbReference type="NCBI Taxonomy" id="1124188"/>
    <lineage>
        <taxon>Bacteria</taxon>
        <taxon>Pseudomonadati</taxon>
        <taxon>Bacteroidota</taxon>
        <taxon>Flavobacteriia</taxon>
        <taxon>Flavobacteriales</taxon>
        <taxon>Flavobacteriaceae</taxon>
        <taxon>Flavobacterium</taxon>
    </lineage>
</organism>
<dbReference type="InterPro" id="IPR025380">
    <property type="entry name" value="DUF4369"/>
</dbReference>